<dbReference type="EMBL" id="QJKJ01003192">
    <property type="protein sequence ID" value="RDX99598.1"/>
    <property type="molecule type" value="Genomic_DNA"/>
</dbReference>
<feature type="region of interest" description="Disordered" evidence="1">
    <location>
        <begin position="1"/>
        <end position="36"/>
    </location>
</feature>
<dbReference type="AlphaFoldDB" id="A0A371H9X4"/>
<accession>A0A371H9X4</accession>
<comment type="caution">
    <text evidence="2">The sequence shown here is derived from an EMBL/GenBank/DDBJ whole genome shotgun (WGS) entry which is preliminary data.</text>
</comment>
<sequence length="158" mass="18101">MFPFGTFAKDGESQPEQLEPTPRGRSMHSQDSVPDSVGNELEELCLKVYKNSQIYQKKVKQFHDNRILRKEFRVGQKVLLFNSQLKLIVGKLRSKWDGPFVITNVFSYGVVEVRDEANNKNFKVNGHQIKSYHKGLTPMVDEVESISLMELALSKDTP</sequence>
<organism evidence="2 3">
    <name type="scientific">Mucuna pruriens</name>
    <name type="common">Velvet bean</name>
    <name type="synonym">Dolichos pruriens</name>
    <dbReference type="NCBI Taxonomy" id="157652"/>
    <lineage>
        <taxon>Eukaryota</taxon>
        <taxon>Viridiplantae</taxon>
        <taxon>Streptophyta</taxon>
        <taxon>Embryophyta</taxon>
        <taxon>Tracheophyta</taxon>
        <taxon>Spermatophyta</taxon>
        <taxon>Magnoliopsida</taxon>
        <taxon>eudicotyledons</taxon>
        <taxon>Gunneridae</taxon>
        <taxon>Pentapetalae</taxon>
        <taxon>rosids</taxon>
        <taxon>fabids</taxon>
        <taxon>Fabales</taxon>
        <taxon>Fabaceae</taxon>
        <taxon>Papilionoideae</taxon>
        <taxon>50 kb inversion clade</taxon>
        <taxon>NPAAA clade</taxon>
        <taxon>indigoferoid/millettioid clade</taxon>
        <taxon>Phaseoleae</taxon>
        <taxon>Mucuna</taxon>
    </lineage>
</organism>
<evidence type="ECO:0000256" key="1">
    <source>
        <dbReference type="SAM" id="MobiDB-lite"/>
    </source>
</evidence>
<feature type="non-terminal residue" evidence="2">
    <location>
        <position position="1"/>
    </location>
</feature>
<proteinExistence type="predicted"/>
<name>A0A371H9X4_MUCPR</name>
<reference evidence="2" key="1">
    <citation type="submission" date="2018-05" db="EMBL/GenBank/DDBJ databases">
        <title>Draft genome of Mucuna pruriens seed.</title>
        <authorList>
            <person name="Nnadi N.E."/>
            <person name="Vos R."/>
            <person name="Hasami M.H."/>
            <person name="Devisetty U.K."/>
            <person name="Aguiy J.C."/>
        </authorList>
    </citation>
    <scope>NUCLEOTIDE SEQUENCE [LARGE SCALE GENOMIC DNA]</scope>
    <source>
        <strain evidence="2">JCA_2017</strain>
    </source>
</reference>
<protein>
    <submittedName>
        <fullName evidence="2">Uncharacterized protein</fullName>
    </submittedName>
</protein>
<evidence type="ECO:0000313" key="2">
    <source>
        <dbReference type="EMBL" id="RDX99598.1"/>
    </source>
</evidence>
<evidence type="ECO:0000313" key="3">
    <source>
        <dbReference type="Proteomes" id="UP000257109"/>
    </source>
</evidence>
<gene>
    <name evidence="2" type="ORF">CR513_17330</name>
</gene>
<keyword evidence="3" id="KW-1185">Reference proteome</keyword>
<dbReference type="OrthoDB" id="1592968at2759"/>
<dbReference type="Proteomes" id="UP000257109">
    <property type="component" value="Unassembled WGS sequence"/>
</dbReference>